<evidence type="ECO:0000256" key="5">
    <source>
        <dbReference type="ARBA" id="ARBA00022490"/>
    </source>
</evidence>
<keyword evidence="11" id="KW-1185">Reference proteome</keyword>
<dbReference type="SUPFAM" id="SSF69761">
    <property type="entry name" value="GTP cyclohydrolase I feedback regulatory protein, GFRP"/>
    <property type="match status" value="1"/>
</dbReference>
<evidence type="ECO:0000256" key="8">
    <source>
        <dbReference type="ARBA" id="ARBA00032599"/>
    </source>
</evidence>
<dbReference type="GO" id="GO:0005829">
    <property type="term" value="C:cytosol"/>
    <property type="evidence" value="ECO:0007669"/>
    <property type="project" value="UniProtKB-SubCell"/>
</dbReference>
<evidence type="ECO:0000256" key="3">
    <source>
        <dbReference type="ARBA" id="ARBA00007605"/>
    </source>
</evidence>
<sequence length="103" mass="11260">MPHMIISGGVNTETKVGGKCADPMLMDELGAKKSKMTQLYTTPLFPSQVLDRLELKGWKIVAMGAYPNGELAWTLHRDETPTPTAPPMSGPPEYSEKPGPPMY</sequence>
<dbReference type="PANTHER" id="PTHR16852:SF2">
    <property type="entry name" value="GTP CYCLOHYDROLASE 1 FEEDBACK REGULATORY PROTEIN"/>
    <property type="match status" value="1"/>
</dbReference>
<evidence type="ECO:0000256" key="2">
    <source>
        <dbReference type="ARBA" id="ARBA00004514"/>
    </source>
</evidence>
<evidence type="ECO:0000256" key="6">
    <source>
        <dbReference type="ARBA" id="ARBA00023136"/>
    </source>
</evidence>
<dbReference type="InterPro" id="IPR009112">
    <property type="entry name" value="GTP_CycHdrlase_I_reg"/>
</dbReference>
<dbReference type="Gene3D" id="3.30.1410.10">
    <property type="entry name" value="GTP cyclohydrolase I feedback regulatory protein GFRP"/>
    <property type="match status" value="1"/>
</dbReference>
<comment type="caution">
    <text evidence="10">The sequence shown here is derived from an EMBL/GenBank/DDBJ whole genome shotgun (WGS) entry which is preliminary data.</text>
</comment>
<dbReference type="PANTHER" id="PTHR16852">
    <property type="entry name" value="GTP CYCLOHYDROLASE 1 FEEDBACK REGULATORY PROTEIN"/>
    <property type="match status" value="1"/>
</dbReference>
<evidence type="ECO:0000256" key="9">
    <source>
        <dbReference type="SAM" id="MobiDB-lite"/>
    </source>
</evidence>
<evidence type="ECO:0000256" key="4">
    <source>
        <dbReference type="ARBA" id="ARBA00020099"/>
    </source>
</evidence>
<gene>
    <name evidence="10" type="ORF">PENTCL1PPCAC_7023</name>
</gene>
<proteinExistence type="inferred from homology"/>
<dbReference type="GO" id="GO:0031965">
    <property type="term" value="C:nuclear membrane"/>
    <property type="evidence" value="ECO:0007669"/>
    <property type="project" value="UniProtKB-SubCell"/>
</dbReference>
<evidence type="ECO:0000313" key="10">
    <source>
        <dbReference type="EMBL" id="GMS84848.1"/>
    </source>
</evidence>
<feature type="region of interest" description="Disordered" evidence="9">
    <location>
        <begin position="76"/>
        <end position="103"/>
    </location>
</feature>
<keyword evidence="6" id="KW-0472">Membrane</keyword>
<accession>A0AAV5SRV6</accession>
<reference evidence="10" key="1">
    <citation type="submission" date="2023-10" db="EMBL/GenBank/DDBJ databases">
        <title>Genome assembly of Pristionchus species.</title>
        <authorList>
            <person name="Yoshida K."/>
            <person name="Sommer R.J."/>
        </authorList>
    </citation>
    <scope>NUCLEOTIDE SEQUENCE</scope>
    <source>
        <strain evidence="10">RS0144</strain>
    </source>
</reference>
<dbReference type="GO" id="GO:0044549">
    <property type="term" value="F:GTP cyclohydrolase binding"/>
    <property type="evidence" value="ECO:0007669"/>
    <property type="project" value="TreeGrafter"/>
</dbReference>
<dbReference type="InterPro" id="IPR036717">
    <property type="entry name" value="GFRP_sf"/>
</dbReference>
<dbReference type="AlphaFoldDB" id="A0AAV5SRV6"/>
<organism evidence="10 11">
    <name type="scientific">Pristionchus entomophagus</name>
    <dbReference type="NCBI Taxonomy" id="358040"/>
    <lineage>
        <taxon>Eukaryota</taxon>
        <taxon>Metazoa</taxon>
        <taxon>Ecdysozoa</taxon>
        <taxon>Nematoda</taxon>
        <taxon>Chromadorea</taxon>
        <taxon>Rhabditida</taxon>
        <taxon>Rhabditina</taxon>
        <taxon>Diplogasteromorpha</taxon>
        <taxon>Diplogasteroidea</taxon>
        <taxon>Neodiplogasteridae</taxon>
        <taxon>Pristionchus</taxon>
    </lineage>
</organism>
<name>A0AAV5SRV6_9BILA</name>
<keyword evidence="7" id="KW-0539">Nucleus</keyword>
<evidence type="ECO:0000256" key="1">
    <source>
        <dbReference type="ARBA" id="ARBA00004126"/>
    </source>
</evidence>
<dbReference type="FunFam" id="3.30.1410.10:FF:000001">
    <property type="entry name" value="GTP cyclohydrolase 1 feedback regulatory protein"/>
    <property type="match status" value="1"/>
</dbReference>
<dbReference type="GO" id="GO:0009890">
    <property type="term" value="P:negative regulation of biosynthetic process"/>
    <property type="evidence" value="ECO:0007669"/>
    <property type="project" value="InterPro"/>
</dbReference>
<dbReference type="Proteomes" id="UP001432027">
    <property type="component" value="Unassembled WGS sequence"/>
</dbReference>
<dbReference type="Pfam" id="PF06399">
    <property type="entry name" value="GFRP"/>
    <property type="match status" value="1"/>
</dbReference>
<dbReference type="EMBL" id="BTSX01000002">
    <property type="protein sequence ID" value="GMS84848.1"/>
    <property type="molecule type" value="Genomic_DNA"/>
</dbReference>
<evidence type="ECO:0000256" key="7">
    <source>
        <dbReference type="ARBA" id="ARBA00023242"/>
    </source>
</evidence>
<protein>
    <recommendedName>
        <fullName evidence="4">GTP cyclohydrolase 1 feedback regulatory protein</fullName>
    </recommendedName>
    <alternativeName>
        <fullName evidence="8">GTP cyclohydrolase I feedback regulatory protein</fullName>
    </alternativeName>
</protein>
<keyword evidence="5" id="KW-0963">Cytoplasm</keyword>
<comment type="subcellular location">
    <subcellularLocation>
        <location evidence="2">Cytoplasm</location>
        <location evidence="2">Cytosol</location>
    </subcellularLocation>
    <subcellularLocation>
        <location evidence="1">Nucleus membrane</location>
    </subcellularLocation>
</comment>
<comment type="similarity">
    <text evidence="3">Belongs to the GFRP family.</text>
</comment>
<evidence type="ECO:0000313" key="11">
    <source>
        <dbReference type="Proteomes" id="UP001432027"/>
    </source>
</evidence>